<dbReference type="Pfam" id="PF00091">
    <property type="entry name" value="Tubulin"/>
    <property type="match status" value="1"/>
</dbReference>
<organism evidence="10 11">
    <name type="scientific">Chryseobacterium profundimaris</name>
    <dbReference type="NCBI Taxonomy" id="1387275"/>
    <lineage>
        <taxon>Bacteria</taxon>
        <taxon>Pseudomonadati</taxon>
        <taxon>Bacteroidota</taxon>
        <taxon>Flavobacteriia</taxon>
        <taxon>Flavobacteriales</taxon>
        <taxon>Weeksellaceae</taxon>
        <taxon>Chryseobacterium group</taxon>
        <taxon>Chryseobacterium</taxon>
    </lineage>
</organism>
<dbReference type="SMART" id="SM00865">
    <property type="entry name" value="Tubulin_C"/>
    <property type="match status" value="1"/>
</dbReference>
<keyword evidence="4 6" id="KW-0131">Cell cycle</keyword>
<evidence type="ECO:0000256" key="3">
    <source>
        <dbReference type="ARBA" id="ARBA00023134"/>
    </source>
</evidence>
<feature type="compositionally biased region" description="Basic and acidic residues" evidence="7">
    <location>
        <begin position="471"/>
        <end position="484"/>
    </location>
</feature>
<dbReference type="PROSITE" id="PS01134">
    <property type="entry name" value="FTSZ_1"/>
    <property type="match status" value="1"/>
</dbReference>
<dbReference type="Pfam" id="PF12327">
    <property type="entry name" value="FtsZ_C"/>
    <property type="match status" value="1"/>
</dbReference>
<keyword evidence="11" id="KW-1185">Reference proteome</keyword>
<keyword evidence="3 4" id="KW-0342">GTP-binding</keyword>
<keyword evidence="4 6" id="KW-0132">Cell division</keyword>
<dbReference type="InterPro" id="IPR045061">
    <property type="entry name" value="FtsZ/CetZ"/>
</dbReference>
<keyword evidence="2 4" id="KW-0547">Nucleotide-binding</keyword>
<feature type="binding site" evidence="4">
    <location>
        <begin position="136"/>
        <end position="138"/>
    </location>
    <ligand>
        <name>GTP</name>
        <dbReference type="ChEBI" id="CHEBI:37565"/>
    </ligand>
</feature>
<dbReference type="HAMAP" id="MF_00909">
    <property type="entry name" value="FtsZ"/>
    <property type="match status" value="1"/>
</dbReference>
<sequence>MIFLISDHQSIINNNYKNIVMENIGTQGFSFDLPKGNSSIIKVIGVGGGGNNALKHMYEKGIHGVDFVICNTDAQTLDNNPVANKVQLGTTITEGLGAGADPEVGEKSAIESIEDIKAAMGQNTKMVFITAGMGGGTGTGAAPVIAKVAKDMGILTVGIVTVPFSFEGKRRLEQAENGLDKLRNNVDSLIVINNDKLRQQFGNLGFKQGFSKADEVLTNAAKGMAEVITGYFDVNIDFRDAKSVLQNSGTALMSTGVASGENKAEEAVKKALDSPLLNDNKITGAKNVLLLIRSGVEEVTMDEIGVIMDHIQKEAGNTADIIFGVGSDEELGDSVSVLVIATGFSNDNKKFSGPTEKIKISLNDSFDSPKESPFKTKQEREEAPEQSYDFGGKSLFRLDDEDNDTPFFSSSSEKKMTIEEEPARTEIKFTDREEDTIHNPEHGWRNEEEEESFSLFSLDEEPEDPNDLEIESFKFDFDQKKEEPQTGNSSSRSSEEKPVEFSFFVNESKNNEPKPDFGQPKAEFTSSNEVNQLTEEPLQKVEHFFQHLKEEPAAETQPEKKIQKPEEEEFTFVNKTVDQERVMERRNKLKEFNSRYQSFDSSSEFESVPAFKRKNISIEGTNASEQNINTYLSENNGSVQIRENRFLNKDVD</sequence>
<feature type="binding site" evidence="4">
    <location>
        <position position="167"/>
    </location>
    <ligand>
        <name>GTP</name>
        <dbReference type="ChEBI" id="CHEBI:37565"/>
    </ligand>
</feature>
<keyword evidence="4 6" id="KW-0717">Septation</keyword>
<comment type="function">
    <text evidence="4 6">Essential cell division protein that forms a contractile ring structure (Z ring) at the future cell division site. The regulation of the ring assembly controls the timing and the location of cell division. One of the functions of the FtsZ ring is to recruit other cell division proteins to the septum to produce a new cell wall between the dividing cells. Binds GTP and shows GTPase activity.</text>
</comment>
<dbReference type="SUPFAM" id="SSF52490">
    <property type="entry name" value="Tubulin nucleotide-binding domain-like"/>
    <property type="match status" value="1"/>
</dbReference>
<feature type="binding site" evidence="4">
    <location>
        <begin position="48"/>
        <end position="52"/>
    </location>
    <ligand>
        <name>GTP</name>
        <dbReference type="ChEBI" id="CHEBI:37565"/>
    </ligand>
</feature>
<comment type="subunit">
    <text evidence="4">Homodimer. Polymerizes to form a dynamic ring structure in a strictly GTP-dependent manner. Interacts directly with several other division proteins.</text>
</comment>
<dbReference type="InterPro" id="IPR024757">
    <property type="entry name" value="FtsZ_C"/>
</dbReference>
<dbReference type="Gene3D" id="3.40.50.1440">
    <property type="entry name" value="Tubulin/FtsZ, GTPase domain"/>
    <property type="match status" value="1"/>
</dbReference>
<dbReference type="EMBL" id="FXTZ01000001">
    <property type="protein sequence ID" value="SMP05475.1"/>
    <property type="molecule type" value="Genomic_DNA"/>
</dbReference>
<dbReference type="PANTHER" id="PTHR30314">
    <property type="entry name" value="CELL DIVISION PROTEIN FTSZ-RELATED"/>
    <property type="match status" value="1"/>
</dbReference>
<proteinExistence type="inferred from homology"/>
<protein>
    <recommendedName>
        <fullName evidence="4 5">Cell division protein FtsZ</fullName>
    </recommendedName>
</protein>
<dbReference type="SUPFAM" id="SSF55307">
    <property type="entry name" value="Tubulin C-terminal domain-like"/>
    <property type="match status" value="1"/>
</dbReference>
<evidence type="ECO:0000256" key="7">
    <source>
        <dbReference type="SAM" id="MobiDB-lite"/>
    </source>
</evidence>
<feature type="domain" description="Tubulin/FtsZ 2-layer sandwich" evidence="9">
    <location>
        <begin position="234"/>
        <end position="353"/>
    </location>
</feature>
<feature type="binding site" evidence="4">
    <location>
        <position position="214"/>
    </location>
    <ligand>
        <name>GTP</name>
        <dbReference type="ChEBI" id="CHEBI:37565"/>
    </ligand>
</feature>
<dbReference type="CDD" id="cd02201">
    <property type="entry name" value="FtsZ_type1"/>
    <property type="match status" value="1"/>
</dbReference>
<comment type="similarity">
    <text evidence="1 4 6">Belongs to the FtsZ family.</text>
</comment>
<dbReference type="GO" id="GO:0051301">
    <property type="term" value="P:cell division"/>
    <property type="evidence" value="ECO:0007669"/>
    <property type="project" value="UniProtKB-KW"/>
</dbReference>
<evidence type="ECO:0000313" key="11">
    <source>
        <dbReference type="Proteomes" id="UP001157960"/>
    </source>
</evidence>
<dbReference type="InterPro" id="IPR000158">
    <property type="entry name" value="Cell_div_FtsZ"/>
</dbReference>
<evidence type="ECO:0000256" key="4">
    <source>
        <dbReference type="HAMAP-Rule" id="MF_00909"/>
    </source>
</evidence>
<dbReference type="InterPro" id="IPR018316">
    <property type="entry name" value="Tubulin/FtsZ_2-layer-sand-dom"/>
</dbReference>
<dbReference type="PANTHER" id="PTHR30314:SF3">
    <property type="entry name" value="MITOCHONDRIAL DIVISION PROTEIN FSZA"/>
    <property type="match status" value="1"/>
</dbReference>
<feature type="domain" description="Tubulin/FtsZ GTPase" evidence="8">
    <location>
        <begin position="40"/>
        <end position="232"/>
    </location>
</feature>
<feature type="compositionally biased region" description="Acidic residues" evidence="7">
    <location>
        <begin position="447"/>
        <end position="470"/>
    </location>
</feature>
<dbReference type="Proteomes" id="UP001157960">
    <property type="component" value="Unassembled WGS sequence"/>
</dbReference>
<evidence type="ECO:0000256" key="1">
    <source>
        <dbReference type="ARBA" id="ARBA00009690"/>
    </source>
</evidence>
<feature type="region of interest" description="Disordered" evidence="7">
    <location>
        <begin position="362"/>
        <end position="529"/>
    </location>
</feature>
<evidence type="ECO:0000259" key="9">
    <source>
        <dbReference type="SMART" id="SM00865"/>
    </source>
</evidence>
<evidence type="ECO:0000259" key="8">
    <source>
        <dbReference type="SMART" id="SM00864"/>
    </source>
</evidence>
<reference evidence="10 11" key="1">
    <citation type="submission" date="2017-05" db="EMBL/GenBank/DDBJ databases">
        <authorList>
            <person name="Varghese N."/>
            <person name="Submissions S."/>
        </authorList>
    </citation>
    <scope>NUCLEOTIDE SEQUENCE [LARGE SCALE GENOMIC DNA]</scope>
    <source>
        <strain evidence="10 11">DSM 28214</strain>
    </source>
</reference>
<dbReference type="InterPro" id="IPR036525">
    <property type="entry name" value="Tubulin/FtsZ_GTPase_sf"/>
</dbReference>
<evidence type="ECO:0000256" key="2">
    <source>
        <dbReference type="ARBA" id="ARBA00022741"/>
    </source>
</evidence>
<dbReference type="Gene3D" id="3.30.1330.20">
    <property type="entry name" value="Tubulin/FtsZ, C-terminal domain"/>
    <property type="match status" value="1"/>
</dbReference>
<feature type="compositionally biased region" description="Basic and acidic residues" evidence="7">
    <location>
        <begin position="367"/>
        <end position="383"/>
    </location>
</feature>
<accession>A0ABY1NBA4</accession>
<comment type="subcellular location">
    <subcellularLocation>
        <location evidence="4">Cytoplasm</location>
    </subcellularLocation>
    <text evidence="4">Assembles at midcell at the inner surface of the cytoplasmic membrane.</text>
</comment>
<dbReference type="NCBIfam" id="TIGR00065">
    <property type="entry name" value="ftsZ"/>
    <property type="match status" value="1"/>
</dbReference>
<evidence type="ECO:0000256" key="6">
    <source>
        <dbReference type="RuleBase" id="RU000631"/>
    </source>
</evidence>
<dbReference type="InterPro" id="IPR037103">
    <property type="entry name" value="Tubulin/FtsZ-like_C"/>
</dbReference>
<feature type="binding site" evidence="4">
    <location>
        <position position="171"/>
    </location>
    <ligand>
        <name>GTP</name>
        <dbReference type="ChEBI" id="CHEBI:37565"/>
    </ligand>
</feature>
<dbReference type="InterPro" id="IPR020805">
    <property type="entry name" value="Cell_div_FtsZ_CS"/>
</dbReference>
<dbReference type="InterPro" id="IPR008280">
    <property type="entry name" value="Tub_FtsZ_C"/>
</dbReference>
<evidence type="ECO:0000256" key="5">
    <source>
        <dbReference type="NCBIfam" id="TIGR00065"/>
    </source>
</evidence>
<keyword evidence="4" id="KW-0963">Cytoplasm</keyword>
<dbReference type="PRINTS" id="PR00423">
    <property type="entry name" value="CELLDVISFTSZ"/>
</dbReference>
<dbReference type="SMART" id="SM00864">
    <property type="entry name" value="Tubulin"/>
    <property type="match status" value="1"/>
</dbReference>
<dbReference type="InterPro" id="IPR003008">
    <property type="entry name" value="Tubulin_FtsZ_GTPase"/>
</dbReference>
<evidence type="ECO:0000313" key="10">
    <source>
        <dbReference type="EMBL" id="SMP05475.1"/>
    </source>
</evidence>
<gene>
    <name evidence="4" type="primary">ftsZ</name>
    <name evidence="10" type="ORF">SAMN06264346_101409</name>
</gene>
<dbReference type="PROSITE" id="PS01135">
    <property type="entry name" value="FTSZ_2"/>
    <property type="match status" value="1"/>
</dbReference>
<feature type="compositionally biased region" description="Basic and acidic residues" evidence="7">
    <location>
        <begin position="412"/>
        <end position="446"/>
    </location>
</feature>
<name>A0ABY1NBA4_9FLAO</name>
<comment type="caution">
    <text evidence="10">The sequence shown here is derived from an EMBL/GenBank/DDBJ whole genome shotgun (WGS) entry which is preliminary data.</text>
</comment>